<gene>
    <name evidence="2" type="ORF">GGR43_000712</name>
</gene>
<dbReference type="GO" id="GO:0016787">
    <property type="term" value="F:hydrolase activity"/>
    <property type="evidence" value="ECO:0007669"/>
    <property type="project" value="UniProtKB-KW"/>
</dbReference>
<evidence type="ECO:0000313" key="2">
    <source>
        <dbReference type="EMBL" id="MBB3925011.1"/>
    </source>
</evidence>
<proteinExistence type="predicted"/>
<name>A0A7W6BHA8_9SPHN</name>
<sequence>MMYEPFPGNYVWNLSVNICLSMGGCMGEIDQANDEVREIAREGADKGTAAFFDSWGRLADRLVALGEECEAAEHMLSASEKYRRATAYYMTAERMQARDYAPRQQMYRTMLDTMQRAIDTGGLGWERIDIPFEGSNFPGLFIPGHGEGPRPTMVFCNGLDSVKEMIALSLDDSFARRGISILAVDQPGVGEALRLNGLPALYDTERWAGAAVDALERRADVDKDRIGVMGWSLGGYYAPRAAIYEKRFKLCVAWGANHNWGELQARRLRNEGENPVPHYWDHVMWVWGQPDMEAFMALMPKVTLNGHMKNMTVPFLITHGANDRQIPREYAYQSRDQAVNSPRVDFRLFTEREGGVEHCSADSMEPAKSFIADWVRDRFAEI</sequence>
<dbReference type="Gene3D" id="3.40.50.1820">
    <property type="entry name" value="alpha/beta hydrolase"/>
    <property type="match status" value="1"/>
</dbReference>
<comment type="caution">
    <text evidence="2">The sequence shown here is derived from an EMBL/GenBank/DDBJ whole genome shotgun (WGS) entry which is preliminary data.</text>
</comment>
<dbReference type="Gene3D" id="1.20.1440.110">
    <property type="entry name" value="acylaminoacyl peptidase"/>
    <property type="match status" value="1"/>
</dbReference>
<dbReference type="PANTHER" id="PTHR22946:SF12">
    <property type="entry name" value="CONIDIAL PIGMENT BIOSYNTHESIS PROTEIN AYG1 (AFU_ORTHOLOGUE AFUA_2G17550)"/>
    <property type="match status" value="1"/>
</dbReference>
<keyword evidence="1 2" id="KW-0378">Hydrolase</keyword>
<dbReference type="RefSeq" id="WP_246343311.1">
    <property type="nucleotide sequence ID" value="NZ_BSPS01000022.1"/>
</dbReference>
<reference evidence="2 3" key="1">
    <citation type="submission" date="2020-08" db="EMBL/GenBank/DDBJ databases">
        <title>Genomic Encyclopedia of Type Strains, Phase IV (KMG-IV): sequencing the most valuable type-strain genomes for metagenomic binning, comparative biology and taxonomic classification.</title>
        <authorList>
            <person name="Goeker M."/>
        </authorList>
    </citation>
    <scope>NUCLEOTIDE SEQUENCE [LARGE SCALE GENOMIC DNA]</scope>
    <source>
        <strain evidence="2 3">DSM 26189</strain>
    </source>
</reference>
<dbReference type="PANTHER" id="PTHR22946">
    <property type="entry name" value="DIENELACTONE HYDROLASE DOMAIN-CONTAINING PROTEIN-RELATED"/>
    <property type="match status" value="1"/>
</dbReference>
<evidence type="ECO:0000256" key="1">
    <source>
        <dbReference type="ARBA" id="ARBA00022801"/>
    </source>
</evidence>
<dbReference type="SUPFAM" id="SSF53474">
    <property type="entry name" value="alpha/beta-Hydrolases"/>
    <property type="match status" value="1"/>
</dbReference>
<protein>
    <submittedName>
        <fullName evidence="2">Dienelactone hydrolase</fullName>
    </submittedName>
</protein>
<dbReference type="EMBL" id="JACIDT010000002">
    <property type="protein sequence ID" value="MBB3925011.1"/>
    <property type="molecule type" value="Genomic_DNA"/>
</dbReference>
<dbReference type="InterPro" id="IPR029058">
    <property type="entry name" value="AB_hydrolase_fold"/>
</dbReference>
<accession>A0A7W6BHA8</accession>
<dbReference type="InterPro" id="IPR050261">
    <property type="entry name" value="FrsA_esterase"/>
</dbReference>
<evidence type="ECO:0000313" key="3">
    <source>
        <dbReference type="Proteomes" id="UP000571950"/>
    </source>
</evidence>
<dbReference type="InterPro" id="IPR010520">
    <property type="entry name" value="FrsA-like"/>
</dbReference>
<keyword evidence="3" id="KW-1185">Reference proteome</keyword>
<dbReference type="AlphaFoldDB" id="A0A7W6BHA8"/>
<dbReference type="Proteomes" id="UP000571950">
    <property type="component" value="Unassembled WGS sequence"/>
</dbReference>
<organism evidence="2 3">
    <name type="scientific">Sphingobium jiangsuense</name>
    <dbReference type="NCBI Taxonomy" id="870476"/>
    <lineage>
        <taxon>Bacteria</taxon>
        <taxon>Pseudomonadati</taxon>
        <taxon>Pseudomonadota</taxon>
        <taxon>Alphaproteobacteria</taxon>
        <taxon>Sphingomonadales</taxon>
        <taxon>Sphingomonadaceae</taxon>
        <taxon>Sphingobium</taxon>
    </lineage>
</organism>
<dbReference type="Pfam" id="PF06500">
    <property type="entry name" value="FrsA-like"/>
    <property type="match status" value="1"/>
</dbReference>